<evidence type="ECO:0000256" key="1">
    <source>
        <dbReference type="SAM" id="MobiDB-lite"/>
    </source>
</evidence>
<feature type="signal peptide" evidence="2">
    <location>
        <begin position="1"/>
        <end position="24"/>
    </location>
</feature>
<proteinExistence type="predicted"/>
<name>A0A5C3QSW1_9AGAR</name>
<keyword evidence="4" id="KW-1185">Reference proteome</keyword>
<gene>
    <name evidence="3" type="ORF">BDV98DRAFT_564082</name>
</gene>
<sequence>MLTSPKMRSLLTLRWSSLVSVAESLSPRSRSWPPSTTAISRSAASATPVSLPVPPTAGSVHVDTLPSSAPRRS</sequence>
<reference evidence="3 4" key="1">
    <citation type="journal article" date="2019" name="Nat. Ecol. Evol.">
        <title>Megaphylogeny resolves global patterns of mushroom evolution.</title>
        <authorList>
            <person name="Varga T."/>
            <person name="Krizsan K."/>
            <person name="Foldi C."/>
            <person name="Dima B."/>
            <person name="Sanchez-Garcia M."/>
            <person name="Sanchez-Ramirez S."/>
            <person name="Szollosi G.J."/>
            <person name="Szarkandi J.G."/>
            <person name="Papp V."/>
            <person name="Albert L."/>
            <person name="Andreopoulos W."/>
            <person name="Angelini C."/>
            <person name="Antonin V."/>
            <person name="Barry K.W."/>
            <person name="Bougher N.L."/>
            <person name="Buchanan P."/>
            <person name="Buyck B."/>
            <person name="Bense V."/>
            <person name="Catcheside P."/>
            <person name="Chovatia M."/>
            <person name="Cooper J."/>
            <person name="Damon W."/>
            <person name="Desjardin D."/>
            <person name="Finy P."/>
            <person name="Geml J."/>
            <person name="Haridas S."/>
            <person name="Hughes K."/>
            <person name="Justo A."/>
            <person name="Karasinski D."/>
            <person name="Kautmanova I."/>
            <person name="Kiss B."/>
            <person name="Kocsube S."/>
            <person name="Kotiranta H."/>
            <person name="LaButti K.M."/>
            <person name="Lechner B.E."/>
            <person name="Liimatainen K."/>
            <person name="Lipzen A."/>
            <person name="Lukacs Z."/>
            <person name="Mihaltcheva S."/>
            <person name="Morgado L.N."/>
            <person name="Niskanen T."/>
            <person name="Noordeloos M.E."/>
            <person name="Ohm R.A."/>
            <person name="Ortiz-Santana B."/>
            <person name="Ovrebo C."/>
            <person name="Racz N."/>
            <person name="Riley R."/>
            <person name="Savchenko A."/>
            <person name="Shiryaev A."/>
            <person name="Soop K."/>
            <person name="Spirin V."/>
            <person name="Szebenyi C."/>
            <person name="Tomsovsky M."/>
            <person name="Tulloss R.E."/>
            <person name="Uehling J."/>
            <person name="Grigoriev I.V."/>
            <person name="Vagvolgyi C."/>
            <person name="Papp T."/>
            <person name="Martin F.M."/>
            <person name="Miettinen O."/>
            <person name="Hibbett D.S."/>
            <person name="Nagy L.G."/>
        </authorList>
    </citation>
    <scope>NUCLEOTIDE SEQUENCE [LARGE SCALE GENOMIC DNA]</scope>
    <source>
        <strain evidence="3 4">CBS 309.79</strain>
    </source>
</reference>
<feature type="compositionally biased region" description="Low complexity" evidence="1">
    <location>
        <begin position="26"/>
        <end position="48"/>
    </location>
</feature>
<feature type="chain" id="PRO_5022694516" description="REJ domain-containing protein" evidence="2">
    <location>
        <begin position="25"/>
        <end position="73"/>
    </location>
</feature>
<evidence type="ECO:0000313" key="4">
    <source>
        <dbReference type="Proteomes" id="UP000305067"/>
    </source>
</evidence>
<accession>A0A5C3QSW1</accession>
<dbReference type="AlphaFoldDB" id="A0A5C3QSW1"/>
<feature type="region of interest" description="Disordered" evidence="1">
    <location>
        <begin position="26"/>
        <end position="73"/>
    </location>
</feature>
<evidence type="ECO:0008006" key="5">
    <source>
        <dbReference type="Google" id="ProtNLM"/>
    </source>
</evidence>
<dbReference type="EMBL" id="ML178820">
    <property type="protein sequence ID" value="TFL03359.1"/>
    <property type="molecule type" value="Genomic_DNA"/>
</dbReference>
<dbReference type="Proteomes" id="UP000305067">
    <property type="component" value="Unassembled WGS sequence"/>
</dbReference>
<protein>
    <recommendedName>
        <fullName evidence="5">REJ domain-containing protein</fullName>
    </recommendedName>
</protein>
<organism evidence="3 4">
    <name type="scientific">Pterulicium gracile</name>
    <dbReference type="NCBI Taxonomy" id="1884261"/>
    <lineage>
        <taxon>Eukaryota</taxon>
        <taxon>Fungi</taxon>
        <taxon>Dikarya</taxon>
        <taxon>Basidiomycota</taxon>
        <taxon>Agaricomycotina</taxon>
        <taxon>Agaricomycetes</taxon>
        <taxon>Agaricomycetidae</taxon>
        <taxon>Agaricales</taxon>
        <taxon>Pleurotineae</taxon>
        <taxon>Pterulaceae</taxon>
        <taxon>Pterulicium</taxon>
    </lineage>
</organism>
<evidence type="ECO:0000313" key="3">
    <source>
        <dbReference type="EMBL" id="TFL03359.1"/>
    </source>
</evidence>
<keyword evidence="2" id="KW-0732">Signal</keyword>
<evidence type="ECO:0000256" key="2">
    <source>
        <dbReference type="SAM" id="SignalP"/>
    </source>
</evidence>